<dbReference type="EnsemblPlants" id="Zm00001eb034420_T001">
    <property type="protein sequence ID" value="Zm00001eb034420_P001"/>
    <property type="gene ID" value="Zm00001eb034420"/>
</dbReference>
<evidence type="ECO:0000313" key="4">
    <source>
        <dbReference type="Proteomes" id="UP000007305"/>
    </source>
</evidence>
<reference evidence="4" key="2">
    <citation type="submission" date="2015-12" db="EMBL/GenBank/DDBJ databases">
        <title>Update maize B73 reference genome by single molecule sequencing technologies.</title>
        <authorList>
            <consortium name="Maize Genome Sequencing Project"/>
            <person name="Ware D."/>
        </authorList>
    </citation>
    <scope>NUCLEOTIDE SEQUENCE [LARGE SCALE GENOMIC DNA]</scope>
    <source>
        <strain evidence="4">cv. B73</strain>
    </source>
</reference>
<dbReference type="AlphaFoldDB" id="C0PJR7"/>
<dbReference type="HOGENOM" id="CLU_1689279_0_0_1"/>
<reference evidence="3" key="3">
    <citation type="submission" date="2019-07" db="EMBL/GenBank/DDBJ databases">
        <authorList>
            <person name="Seetharam A."/>
            <person name="Woodhouse M."/>
            <person name="Cannon E."/>
        </authorList>
    </citation>
    <scope>NUCLEOTIDE SEQUENCE [LARGE SCALE GENOMIC DNA]</scope>
    <source>
        <strain evidence="3">cv. B73</strain>
    </source>
</reference>
<name>C0PJR7_MAIZE</name>
<reference evidence="3" key="4">
    <citation type="submission" date="2021-05" db="UniProtKB">
        <authorList>
            <consortium name="EnsemblPlants"/>
        </authorList>
    </citation>
    <scope>IDENTIFICATION</scope>
    <source>
        <strain evidence="3">cv. B73</strain>
    </source>
</reference>
<feature type="compositionally biased region" description="Low complexity" evidence="1">
    <location>
        <begin position="62"/>
        <end position="74"/>
    </location>
</feature>
<feature type="compositionally biased region" description="Low complexity" evidence="1">
    <location>
        <begin position="99"/>
        <end position="120"/>
    </location>
</feature>
<dbReference type="Gramene" id="Zm00001eb034420_T001">
    <property type="protein sequence ID" value="Zm00001eb034420_P001"/>
    <property type="gene ID" value="Zm00001eb034420"/>
</dbReference>
<dbReference type="EMBL" id="BT068536">
    <property type="protein sequence ID" value="ACN35433.1"/>
    <property type="molecule type" value="mRNA"/>
</dbReference>
<feature type="region of interest" description="Disordered" evidence="1">
    <location>
        <begin position="1"/>
        <end position="45"/>
    </location>
</feature>
<feature type="compositionally biased region" description="Polar residues" evidence="1">
    <location>
        <begin position="141"/>
        <end position="156"/>
    </location>
</feature>
<evidence type="ECO:0000313" key="3">
    <source>
        <dbReference type="EnsemblPlants" id="Zm00001eb034420_P001"/>
    </source>
</evidence>
<dbReference type="Proteomes" id="UP000007305">
    <property type="component" value="Chromosome 1"/>
</dbReference>
<feature type="region of interest" description="Disordered" evidence="1">
    <location>
        <begin position="99"/>
        <end position="156"/>
    </location>
</feature>
<evidence type="ECO:0000313" key="2">
    <source>
        <dbReference type="EMBL" id="ACN35433.1"/>
    </source>
</evidence>
<keyword evidence="4" id="KW-1185">Reference proteome</keyword>
<accession>C0PJR7</accession>
<proteinExistence type="evidence at transcript level"/>
<evidence type="ECO:0000256" key="1">
    <source>
        <dbReference type="SAM" id="MobiDB-lite"/>
    </source>
</evidence>
<feature type="region of interest" description="Disordered" evidence="1">
    <location>
        <begin position="60"/>
        <end position="80"/>
    </location>
</feature>
<protein>
    <submittedName>
        <fullName evidence="2 3">Uncharacterized protein</fullName>
    </submittedName>
</protein>
<organism evidence="2">
    <name type="scientific">Zea mays</name>
    <name type="common">Maize</name>
    <dbReference type="NCBI Taxonomy" id="4577"/>
    <lineage>
        <taxon>Eukaryota</taxon>
        <taxon>Viridiplantae</taxon>
        <taxon>Streptophyta</taxon>
        <taxon>Embryophyta</taxon>
        <taxon>Tracheophyta</taxon>
        <taxon>Spermatophyta</taxon>
        <taxon>Magnoliopsida</taxon>
        <taxon>Liliopsida</taxon>
        <taxon>Poales</taxon>
        <taxon>Poaceae</taxon>
        <taxon>PACMAD clade</taxon>
        <taxon>Panicoideae</taxon>
        <taxon>Andropogonodae</taxon>
        <taxon>Andropogoneae</taxon>
        <taxon>Tripsacinae</taxon>
        <taxon>Zea</taxon>
    </lineage>
</organism>
<reference evidence="2" key="1">
    <citation type="journal article" date="2009" name="PLoS Genet.">
        <title>Sequencing, mapping, and analysis of 27,455 maize full-length cDNAs.</title>
        <authorList>
            <person name="Soderlund C."/>
            <person name="Descour A."/>
            <person name="Kudrna D."/>
            <person name="Bomhoff M."/>
            <person name="Boyd L."/>
            <person name="Currie J."/>
            <person name="Angelova A."/>
            <person name="Collura K."/>
            <person name="Wissotski M."/>
            <person name="Ashley E."/>
            <person name="Morrow D."/>
            <person name="Fernandes J."/>
            <person name="Walbot V."/>
            <person name="Yu Y."/>
        </authorList>
    </citation>
    <scope>NUCLEOTIDE SEQUENCE</scope>
    <source>
        <strain evidence="2">B73</strain>
    </source>
</reference>
<sequence>MATSPPSPSAHAKLPSDLFRAGSSSSHSPATSSSSTPPARSLPWHNHPWSRFPLLGLASVGASSRSSQAQSRSSPRCGRHFFHGRAHHLLGQAGPLCSSMAVSSTSPSSSSDGQLGSLCSIPPLGTQLSAGACQRSPPPTQHSMVRSSSPPSTLGI</sequence>
<feature type="compositionally biased region" description="Low complexity" evidence="1">
    <location>
        <begin position="23"/>
        <end position="41"/>
    </location>
</feature>